<feature type="domain" description="Swt1-like HEPN" evidence="3">
    <location>
        <begin position="13"/>
        <end position="121"/>
    </location>
</feature>
<organism evidence="4 5">
    <name type="scientific">Actinomadura parmotrematis</name>
    <dbReference type="NCBI Taxonomy" id="2864039"/>
    <lineage>
        <taxon>Bacteria</taxon>
        <taxon>Bacillati</taxon>
        <taxon>Actinomycetota</taxon>
        <taxon>Actinomycetes</taxon>
        <taxon>Streptosporangiales</taxon>
        <taxon>Thermomonosporaceae</taxon>
        <taxon>Actinomadura</taxon>
    </lineage>
</organism>
<dbReference type="InterPro" id="IPR041650">
    <property type="entry name" value="HEPN_Swt1"/>
</dbReference>
<comment type="caution">
    <text evidence="4">The sequence shown here is derived from an EMBL/GenBank/DDBJ whole genome shotgun (WGS) entry which is preliminary data.</text>
</comment>
<evidence type="ECO:0000313" key="4">
    <source>
        <dbReference type="EMBL" id="MBW8483132.1"/>
    </source>
</evidence>
<evidence type="ECO:0000313" key="5">
    <source>
        <dbReference type="Proteomes" id="UP000774570"/>
    </source>
</evidence>
<name>A0ABS7FU66_9ACTN</name>
<dbReference type="EMBL" id="JAIBOA010000006">
    <property type="protein sequence ID" value="MBW8483132.1"/>
    <property type="molecule type" value="Genomic_DNA"/>
</dbReference>
<evidence type="ECO:0000259" key="3">
    <source>
        <dbReference type="Pfam" id="PF18731"/>
    </source>
</evidence>
<dbReference type="Proteomes" id="UP000774570">
    <property type="component" value="Unassembled WGS sequence"/>
</dbReference>
<feature type="compositionally biased region" description="Basic residues" evidence="1">
    <location>
        <begin position="144"/>
        <end position="158"/>
    </location>
</feature>
<dbReference type="Pfam" id="PF18731">
    <property type="entry name" value="HEPN_Swt1"/>
    <property type="match status" value="1"/>
</dbReference>
<reference evidence="4 5" key="1">
    <citation type="submission" date="2021-07" db="EMBL/GenBank/DDBJ databases">
        <title>Actinomadura sp. PM05-2 isolated from lichen.</title>
        <authorList>
            <person name="Somphong A."/>
            <person name="Phongsopitanun W."/>
            <person name="Tanasupawat S."/>
            <person name="Peongsungnone V."/>
        </authorList>
    </citation>
    <scope>NUCLEOTIDE SEQUENCE [LARGE SCALE GENOMIC DNA]</scope>
    <source>
        <strain evidence="4 5">PM05-2</strain>
    </source>
</reference>
<gene>
    <name evidence="4" type="ORF">K1Y72_12175</name>
</gene>
<evidence type="ECO:0000256" key="2">
    <source>
        <dbReference type="SAM" id="Phobius"/>
    </source>
</evidence>
<dbReference type="RefSeq" id="WP_220166122.1">
    <property type="nucleotide sequence ID" value="NZ_JAIBOA010000006.1"/>
</dbReference>
<accession>A0ABS7FU66</accession>
<feature type="region of interest" description="Disordered" evidence="1">
    <location>
        <begin position="135"/>
        <end position="168"/>
    </location>
</feature>
<evidence type="ECO:0000256" key="1">
    <source>
        <dbReference type="SAM" id="MobiDB-lite"/>
    </source>
</evidence>
<feature type="transmembrane region" description="Helical" evidence="2">
    <location>
        <begin position="181"/>
        <end position="202"/>
    </location>
</feature>
<keyword evidence="2" id="KW-0472">Membrane</keyword>
<sequence length="344" mass="36584">MVALSDRERVGRGLELLVGLGPFVDRHMRKAVGKDWLARLEQRDTERFGHAKKYDLHDPRYLLRVVTEERDVFKPVLSPRGVGIASRLREVGNKYGHEFDDAAFDRASADRALADMAELLRLAGATAQAADVQRIGAPGAPKKAPAKKAAPKKKRSGGKRAAPVARAAPAPVKAKRGFPRWAGFAAVGAGAVVVLGAGYAVFADDGAAANDPYQGKYAGKPVGATLGTYKGIDLSDGYRLLLVDDPAHPAKGDGADLARVGNVLKAADERLAVLGKKGKAGFARCRDTTRYAAALPLTGKGLVGQRFCVTTDRGAVGLFTVRGLHSGTSRYVTVDLVVWKGPRR</sequence>
<proteinExistence type="predicted"/>
<keyword evidence="2" id="KW-0812">Transmembrane</keyword>
<protein>
    <recommendedName>
        <fullName evidence="3">Swt1-like HEPN domain-containing protein</fullName>
    </recommendedName>
</protein>
<keyword evidence="2" id="KW-1133">Transmembrane helix</keyword>
<keyword evidence="5" id="KW-1185">Reference proteome</keyword>
<feature type="compositionally biased region" description="Low complexity" evidence="1">
    <location>
        <begin position="159"/>
        <end position="168"/>
    </location>
</feature>